<dbReference type="AlphaFoldDB" id="A0A0F9FB78"/>
<organism evidence="1">
    <name type="scientific">marine sediment metagenome</name>
    <dbReference type="NCBI Taxonomy" id="412755"/>
    <lineage>
        <taxon>unclassified sequences</taxon>
        <taxon>metagenomes</taxon>
        <taxon>ecological metagenomes</taxon>
    </lineage>
</organism>
<sequence>MAKLTAQEFQEKHARRLTASVEDIRRGIDRVTVNPCELAAAKKDKMLANLTAAVNDGRWEKGLKRVSLEDWKTKTRDVGVGRIAAGIQAASAKVVAFAEELLPHIDSGQAKLVSMPDITLEDNIARMSTFVRHMANMKRSK</sequence>
<dbReference type="EMBL" id="LAZR01033352">
    <property type="protein sequence ID" value="KKL48332.1"/>
    <property type="molecule type" value="Genomic_DNA"/>
</dbReference>
<name>A0A0F9FB78_9ZZZZ</name>
<accession>A0A0F9FB78</accession>
<reference evidence="1" key="1">
    <citation type="journal article" date="2015" name="Nature">
        <title>Complex archaea that bridge the gap between prokaryotes and eukaryotes.</title>
        <authorList>
            <person name="Spang A."/>
            <person name="Saw J.H."/>
            <person name="Jorgensen S.L."/>
            <person name="Zaremba-Niedzwiedzka K."/>
            <person name="Martijn J."/>
            <person name="Lind A.E."/>
            <person name="van Eijk R."/>
            <person name="Schleper C."/>
            <person name="Guy L."/>
            <person name="Ettema T.J."/>
        </authorList>
    </citation>
    <scope>NUCLEOTIDE SEQUENCE</scope>
</reference>
<evidence type="ECO:0000313" key="1">
    <source>
        <dbReference type="EMBL" id="KKL48332.1"/>
    </source>
</evidence>
<comment type="caution">
    <text evidence="1">The sequence shown here is derived from an EMBL/GenBank/DDBJ whole genome shotgun (WGS) entry which is preliminary data.</text>
</comment>
<gene>
    <name evidence="1" type="ORF">LCGC14_2326580</name>
</gene>
<protein>
    <submittedName>
        <fullName evidence="1">Uncharacterized protein</fullName>
    </submittedName>
</protein>
<proteinExistence type="predicted"/>